<evidence type="ECO:0000313" key="3">
    <source>
        <dbReference type="EMBL" id="HFM96508.1"/>
    </source>
</evidence>
<feature type="transmembrane region" description="Helical" evidence="1">
    <location>
        <begin position="12"/>
        <end position="29"/>
    </location>
</feature>
<comment type="caution">
    <text evidence="3">The sequence shown here is derived from an EMBL/GenBank/DDBJ whole genome shotgun (WGS) entry which is preliminary data.</text>
</comment>
<evidence type="ECO:0000256" key="1">
    <source>
        <dbReference type="SAM" id="Phobius"/>
    </source>
</evidence>
<evidence type="ECO:0000259" key="2">
    <source>
        <dbReference type="Pfam" id="PF02470"/>
    </source>
</evidence>
<dbReference type="AlphaFoldDB" id="A0A7C3KC71"/>
<feature type="domain" description="Mce/MlaD" evidence="2">
    <location>
        <begin position="38"/>
        <end position="113"/>
    </location>
</feature>
<dbReference type="PANTHER" id="PTHR34675:SF1">
    <property type="entry name" value="PROTEIN TRIGALACTOSYLDIACYLGLYCEROL 2, CHLOROPLASTIC"/>
    <property type="match status" value="1"/>
</dbReference>
<dbReference type="Pfam" id="PF02470">
    <property type="entry name" value="MlaD"/>
    <property type="match status" value="1"/>
</dbReference>
<sequence length="415" mass="44869">MRSRSIREGSVGLLIILGLSLFAGLILWLRGVSLGRRSYKVFIDFANVAGMEQGTPVRYRGVTVGKITRTRPGPNGVEVEIEISPPDLVIPKDVRVEANQSGLLGSTSIDIFPTERLTAEIEAKPLDRDCDPSLIVCNKARLQGQIGVSVDELIRASIKFADVYSQPEFFNNLNTLAKNSATAAAEVTQLTKEFRDLTRITRVQIASLSRTAESVEGTAQAFTVTAGKLGLTADQVNGLIDTNRTSLVSTLNNVNLITRDLRSTVYKLGPVVDRVDQGELLKNLEVLSANAVQASANLRDVSNALNSPTNLVVLQQTLDSARATFQNAQKITSDLEELTGDPALLDNLRKLINGLSGLVSSTDQLQQQTQVAQVLTPMLTSTTGDRSKVKAVKSHTVNSDQLNHLADPLKKSAEN</sequence>
<proteinExistence type="predicted"/>
<reference evidence="3" key="1">
    <citation type="journal article" date="2020" name="mSystems">
        <title>Genome- and Community-Level Interaction Insights into Carbon Utilization and Element Cycling Functions of Hydrothermarchaeota in Hydrothermal Sediment.</title>
        <authorList>
            <person name="Zhou Z."/>
            <person name="Liu Y."/>
            <person name="Xu W."/>
            <person name="Pan J."/>
            <person name="Luo Z.H."/>
            <person name="Li M."/>
        </authorList>
    </citation>
    <scope>NUCLEOTIDE SEQUENCE [LARGE SCALE GENOMIC DNA]</scope>
    <source>
        <strain evidence="3">SpSt-418</strain>
    </source>
</reference>
<dbReference type="InterPro" id="IPR003399">
    <property type="entry name" value="Mce/MlaD"/>
</dbReference>
<name>A0A7C3KC71_9CYAN</name>
<dbReference type="PANTHER" id="PTHR34675">
    <property type="entry name" value="PROTEIN TRIGALACTOSYLDIACYLGLYCEROL 2, CHLOROPLASTIC"/>
    <property type="match status" value="1"/>
</dbReference>
<dbReference type="InterPro" id="IPR039342">
    <property type="entry name" value="TGD2-like"/>
</dbReference>
<gene>
    <name evidence="3" type="ORF">ENR64_01835</name>
</gene>
<keyword evidence="1" id="KW-0812">Transmembrane</keyword>
<protein>
    <submittedName>
        <fullName evidence="3">MCE family protein</fullName>
    </submittedName>
</protein>
<dbReference type="EMBL" id="DSRU01000025">
    <property type="protein sequence ID" value="HFM96508.1"/>
    <property type="molecule type" value="Genomic_DNA"/>
</dbReference>
<keyword evidence="1" id="KW-1133">Transmembrane helix</keyword>
<organism evidence="3">
    <name type="scientific">Oscillatoriales cyanobacterium SpSt-418</name>
    <dbReference type="NCBI Taxonomy" id="2282169"/>
    <lineage>
        <taxon>Bacteria</taxon>
        <taxon>Bacillati</taxon>
        <taxon>Cyanobacteriota</taxon>
        <taxon>Cyanophyceae</taxon>
        <taxon>Oscillatoriophycideae</taxon>
        <taxon>Oscillatoriales</taxon>
    </lineage>
</organism>
<accession>A0A7C3KC71</accession>
<keyword evidence="1" id="KW-0472">Membrane</keyword>